<gene>
    <name evidence="1" type="ORF">NP493_508g00003</name>
</gene>
<comment type="caution">
    <text evidence="1">The sequence shown here is derived from an EMBL/GenBank/DDBJ whole genome shotgun (WGS) entry which is preliminary data.</text>
</comment>
<evidence type="ECO:0000313" key="1">
    <source>
        <dbReference type="EMBL" id="KAK2179185.1"/>
    </source>
</evidence>
<proteinExistence type="predicted"/>
<dbReference type="Proteomes" id="UP001209878">
    <property type="component" value="Unassembled WGS sequence"/>
</dbReference>
<sequence length="123" mass="14019">MQNATLHRSTIVRFSTYEKTQHDRYTVGFRSWCFYQKTLATGKEPGPHQTNVGTSLASDVAEQVKKLCIRLAHVDLLKRCTLYKTQNANDNLHSVERNKCPNTTFVGPERTVDIDLHIIGITE</sequence>
<protein>
    <submittedName>
        <fullName evidence="1">Uncharacterized protein</fullName>
    </submittedName>
</protein>
<evidence type="ECO:0000313" key="2">
    <source>
        <dbReference type="Proteomes" id="UP001209878"/>
    </source>
</evidence>
<name>A0AAD9NR00_RIDPI</name>
<dbReference type="AlphaFoldDB" id="A0AAD9NR00"/>
<dbReference type="EMBL" id="JAODUO010000507">
    <property type="protein sequence ID" value="KAK2179185.1"/>
    <property type="molecule type" value="Genomic_DNA"/>
</dbReference>
<reference evidence="1" key="1">
    <citation type="journal article" date="2023" name="Mol. Biol. Evol.">
        <title>Third-Generation Sequencing Reveals the Adaptive Role of the Epigenome in Three Deep-Sea Polychaetes.</title>
        <authorList>
            <person name="Perez M."/>
            <person name="Aroh O."/>
            <person name="Sun Y."/>
            <person name="Lan Y."/>
            <person name="Juniper S.K."/>
            <person name="Young C.R."/>
            <person name="Angers B."/>
            <person name="Qian P.Y."/>
        </authorList>
    </citation>
    <scope>NUCLEOTIDE SEQUENCE</scope>
    <source>
        <strain evidence="1">R07B-5</strain>
    </source>
</reference>
<organism evidence="1 2">
    <name type="scientific">Ridgeia piscesae</name>
    <name type="common">Tubeworm</name>
    <dbReference type="NCBI Taxonomy" id="27915"/>
    <lineage>
        <taxon>Eukaryota</taxon>
        <taxon>Metazoa</taxon>
        <taxon>Spiralia</taxon>
        <taxon>Lophotrochozoa</taxon>
        <taxon>Annelida</taxon>
        <taxon>Polychaeta</taxon>
        <taxon>Sedentaria</taxon>
        <taxon>Canalipalpata</taxon>
        <taxon>Sabellida</taxon>
        <taxon>Siboglinidae</taxon>
        <taxon>Ridgeia</taxon>
    </lineage>
</organism>
<accession>A0AAD9NR00</accession>
<keyword evidence="2" id="KW-1185">Reference proteome</keyword>